<gene>
    <name evidence="1" type="ORF">EI167_11875</name>
</gene>
<protein>
    <submittedName>
        <fullName evidence="1">DUF4097 family beta strand repeat protein</fullName>
    </submittedName>
</protein>
<keyword evidence="2" id="KW-1185">Reference proteome</keyword>
<proteinExistence type="predicted"/>
<dbReference type="EMBL" id="RRZA01000033">
    <property type="protein sequence ID" value="MBE0458132.1"/>
    <property type="molecule type" value="Genomic_DNA"/>
</dbReference>
<accession>A0ABR9FMT2</accession>
<reference evidence="1 2" key="1">
    <citation type="submission" date="2020-07" db="EMBL/GenBank/DDBJ databases">
        <title>Halophilic bacteria isolated from french cheeses.</title>
        <authorList>
            <person name="Kothe C.I."/>
            <person name="Farah-Kraiem B."/>
            <person name="Renault P."/>
            <person name="Dridi B."/>
        </authorList>
    </citation>
    <scope>NUCLEOTIDE SEQUENCE [LARGE SCALE GENOMIC DNA]</scope>
    <source>
        <strain evidence="1 2">FME14</strain>
    </source>
</reference>
<evidence type="ECO:0000313" key="1">
    <source>
        <dbReference type="EMBL" id="MBE0458132.1"/>
    </source>
</evidence>
<sequence>MSAAQLQRLDIESEAGSVRVIGSSTATEITVDATIYTVKSDDPYILTLEQKSGKAVLTAKNNQSSGMQIYQGNSPSIDLVVTVPSSFSLDIEDGSGDIDINGVQGDIDIDDGSGSITINNAAGNLKIEDGSGDINLVDITGSVDIDDNSGSISAKQLGSYLTIEDDSGDALAKRLGNWLNAGTFINRHCIAKP</sequence>
<organism evidence="1 2">
    <name type="scientific">Pseudoalteromonas prydzensis</name>
    <dbReference type="NCBI Taxonomy" id="182141"/>
    <lineage>
        <taxon>Bacteria</taxon>
        <taxon>Pseudomonadati</taxon>
        <taxon>Pseudomonadota</taxon>
        <taxon>Gammaproteobacteria</taxon>
        <taxon>Alteromonadales</taxon>
        <taxon>Pseudoalteromonadaceae</taxon>
        <taxon>Pseudoalteromonas</taxon>
    </lineage>
</organism>
<name>A0ABR9FMT2_9GAMM</name>
<dbReference type="Proteomes" id="UP000707245">
    <property type="component" value="Unassembled WGS sequence"/>
</dbReference>
<evidence type="ECO:0000313" key="2">
    <source>
        <dbReference type="Proteomes" id="UP000707245"/>
    </source>
</evidence>
<comment type="caution">
    <text evidence="1">The sequence shown here is derived from an EMBL/GenBank/DDBJ whole genome shotgun (WGS) entry which is preliminary data.</text>
</comment>